<dbReference type="GO" id="GO:0000981">
    <property type="term" value="F:DNA-binding transcription factor activity, RNA polymerase II-specific"/>
    <property type="evidence" value="ECO:0007669"/>
    <property type="project" value="InterPro"/>
</dbReference>
<evidence type="ECO:0000313" key="8">
    <source>
        <dbReference type="Proteomes" id="UP001322277"/>
    </source>
</evidence>
<dbReference type="InterPro" id="IPR001138">
    <property type="entry name" value="Zn2Cys6_DnaBD"/>
</dbReference>
<keyword evidence="1" id="KW-0677">Repeat</keyword>
<dbReference type="Proteomes" id="UP001322277">
    <property type="component" value="Chromosome 2"/>
</dbReference>
<accession>A0AAX4I6U9</accession>
<dbReference type="CDD" id="cd00067">
    <property type="entry name" value="GAL4"/>
    <property type="match status" value="1"/>
</dbReference>
<organism evidence="7 8">
    <name type="scientific">Colletotrichum destructivum</name>
    <dbReference type="NCBI Taxonomy" id="34406"/>
    <lineage>
        <taxon>Eukaryota</taxon>
        <taxon>Fungi</taxon>
        <taxon>Dikarya</taxon>
        <taxon>Ascomycota</taxon>
        <taxon>Pezizomycotina</taxon>
        <taxon>Sordariomycetes</taxon>
        <taxon>Hypocreomycetidae</taxon>
        <taxon>Glomerellales</taxon>
        <taxon>Glomerellaceae</taxon>
        <taxon>Colletotrichum</taxon>
        <taxon>Colletotrichum destructivum species complex</taxon>
    </lineage>
</organism>
<dbReference type="PROSITE" id="PS50048">
    <property type="entry name" value="ZN2_CY6_FUNGAL_2"/>
    <property type="match status" value="1"/>
</dbReference>
<sequence length="746" mass="83551">MYQFPTNRPPSPVGLSASAQSSPNPGPFPSTFRSAAMQHFPPPPRESAPRSLAIQFAPLKRNVPFPCSGQDQADPPEPSRRNTSKRRPPRKLDNAKCQKCRMDKVKCSPQPREWPQKCDRCAGKGLQCSPSVVKQRARKQPRSSQLTEAGTPSLSLEPEAISERILAPCSTSLETIGVSPDVVDFAWSAEDVMNIFAFIELLVKEEDFYRNQMVSVRKLFNMLSHGERFGYHLTRPPTFDQFVSGLHTPSELKKGLFEVLSMRLCRLKIDSPEGKLIVRALSALQRGSGLLDQVSDKTVSDIIKDHADRANEAESDIVAGLRAFADKFASGLQRLTTGCGLSLCSNRASISGPSVRRLVLALMLGCFLRQLLPMYGLHWTKAQACNVANYVRDVIVRCDNKQVVIPRSFCTPYFSVEWLSNFSFLTDAVGFNEADNHGHTLLHLALLSDVPSMVVAHLLNLGADPSHKATRTGHTLFHYAAACNDEVSYMKLKLHQKTASSEDTRDAEGLLPLHHAVRGEPHLDIVKTILAHHSENPGYVNEEQSNTTRTALWFAINSTIEDMEALSIVEYLARHPEIDFLVNRSANETVLHVVASRWNMLYPLGPQLFRLVLSVAPEHIINLRDRKGQTALHHFAKDRNYQELQEILSTPGIQPDVRDYSGRTPLINAVLILNPDAVEALGKRQDVDLQALWGPIEFEGTVQSVFEHRYLLSTTSRTGSWRTRQKDIEGWMEENLDSWHPNLFRI</sequence>
<keyword evidence="3" id="KW-0539">Nucleus</keyword>
<evidence type="ECO:0000256" key="2">
    <source>
        <dbReference type="ARBA" id="ARBA00023043"/>
    </source>
</evidence>
<keyword evidence="2 4" id="KW-0040">ANK repeat</keyword>
<dbReference type="InterPro" id="IPR036770">
    <property type="entry name" value="Ankyrin_rpt-contain_sf"/>
</dbReference>
<dbReference type="GO" id="GO:0003677">
    <property type="term" value="F:DNA binding"/>
    <property type="evidence" value="ECO:0007669"/>
    <property type="project" value="UniProtKB-KW"/>
</dbReference>
<proteinExistence type="predicted"/>
<dbReference type="AlphaFoldDB" id="A0AAX4I6U9"/>
<feature type="region of interest" description="Disordered" evidence="5">
    <location>
        <begin position="132"/>
        <end position="154"/>
    </location>
</feature>
<dbReference type="SUPFAM" id="SSF48403">
    <property type="entry name" value="Ankyrin repeat"/>
    <property type="match status" value="1"/>
</dbReference>
<evidence type="ECO:0000256" key="3">
    <source>
        <dbReference type="ARBA" id="ARBA00023242"/>
    </source>
</evidence>
<evidence type="ECO:0000256" key="4">
    <source>
        <dbReference type="PROSITE-ProRule" id="PRU00023"/>
    </source>
</evidence>
<evidence type="ECO:0000259" key="6">
    <source>
        <dbReference type="PROSITE" id="PS50048"/>
    </source>
</evidence>
<dbReference type="PANTHER" id="PTHR24198">
    <property type="entry name" value="ANKYRIN REPEAT AND PROTEIN KINASE DOMAIN-CONTAINING PROTEIN"/>
    <property type="match status" value="1"/>
</dbReference>
<dbReference type="RefSeq" id="XP_062775929.1">
    <property type="nucleotide sequence ID" value="XM_062919878.1"/>
</dbReference>
<evidence type="ECO:0000313" key="7">
    <source>
        <dbReference type="EMBL" id="WQF78705.1"/>
    </source>
</evidence>
<dbReference type="GO" id="GO:0008270">
    <property type="term" value="F:zinc ion binding"/>
    <property type="evidence" value="ECO:0007669"/>
    <property type="project" value="InterPro"/>
</dbReference>
<dbReference type="InterPro" id="IPR036864">
    <property type="entry name" value="Zn2-C6_fun-type_DNA-bd_sf"/>
</dbReference>
<dbReference type="PROSITE" id="PS50088">
    <property type="entry name" value="ANK_REPEAT"/>
    <property type="match status" value="1"/>
</dbReference>
<name>A0AAX4I6U9_9PEZI</name>
<feature type="domain" description="Zn(2)-C6 fungal-type" evidence="6">
    <location>
        <begin position="96"/>
        <end position="129"/>
    </location>
</feature>
<dbReference type="PANTHER" id="PTHR24198:SF165">
    <property type="entry name" value="ANKYRIN REPEAT-CONTAINING PROTEIN-RELATED"/>
    <property type="match status" value="1"/>
</dbReference>
<dbReference type="Gene3D" id="1.25.40.20">
    <property type="entry name" value="Ankyrin repeat-containing domain"/>
    <property type="match status" value="2"/>
</dbReference>
<reference evidence="8" key="1">
    <citation type="journal article" date="2023" name="bioRxiv">
        <title>Complete genome of the Medicago anthracnose fungus, Colletotrichum destructivum, reveals a mini-chromosome-like region within a core chromosome.</title>
        <authorList>
            <person name="Lapalu N."/>
            <person name="Simon A."/>
            <person name="Lu A."/>
            <person name="Plaumann P.-L."/>
            <person name="Amselem J."/>
            <person name="Pigne S."/>
            <person name="Auger A."/>
            <person name="Koch C."/>
            <person name="Dallery J.-F."/>
            <person name="O'Connell R.J."/>
        </authorList>
    </citation>
    <scope>NUCLEOTIDE SEQUENCE [LARGE SCALE GENOMIC DNA]</scope>
    <source>
        <strain evidence="8">CBS 520.97</strain>
    </source>
</reference>
<dbReference type="EMBL" id="CP137306">
    <property type="protein sequence ID" value="WQF78705.1"/>
    <property type="molecule type" value="Genomic_DNA"/>
</dbReference>
<dbReference type="Pfam" id="PF12796">
    <property type="entry name" value="Ank_2"/>
    <property type="match status" value="1"/>
</dbReference>
<dbReference type="Gene3D" id="4.10.240.10">
    <property type="entry name" value="Zn(2)-C6 fungal-type DNA-binding domain"/>
    <property type="match status" value="1"/>
</dbReference>
<evidence type="ECO:0000256" key="1">
    <source>
        <dbReference type="ARBA" id="ARBA00022737"/>
    </source>
</evidence>
<dbReference type="GeneID" id="87940222"/>
<dbReference type="SMART" id="SM00248">
    <property type="entry name" value="ANK"/>
    <property type="match status" value="4"/>
</dbReference>
<protein>
    <submittedName>
        <fullName evidence="7">Zn(2)Cys(6) fungal-type DNA-binding domain, ankyrin repeat-containing domain superfamily</fullName>
    </submittedName>
</protein>
<feature type="region of interest" description="Disordered" evidence="5">
    <location>
        <begin position="1"/>
        <end position="96"/>
    </location>
</feature>
<dbReference type="Pfam" id="PF13637">
    <property type="entry name" value="Ank_4"/>
    <property type="match status" value="1"/>
</dbReference>
<gene>
    <name evidence="7" type="ORF">CDEST_03719</name>
</gene>
<evidence type="ECO:0000256" key="5">
    <source>
        <dbReference type="SAM" id="MobiDB-lite"/>
    </source>
</evidence>
<feature type="repeat" description="ANK" evidence="4">
    <location>
        <begin position="437"/>
        <end position="470"/>
    </location>
</feature>
<keyword evidence="7" id="KW-0238">DNA-binding</keyword>
<feature type="compositionally biased region" description="Polar residues" evidence="5">
    <location>
        <begin position="142"/>
        <end position="154"/>
    </location>
</feature>
<dbReference type="PROSITE" id="PS50297">
    <property type="entry name" value="ANK_REP_REGION"/>
    <property type="match status" value="1"/>
</dbReference>
<dbReference type="InterPro" id="IPR002110">
    <property type="entry name" value="Ankyrin_rpt"/>
</dbReference>
<keyword evidence="8" id="KW-1185">Reference proteome</keyword>
<dbReference type="KEGG" id="cdet:87940222"/>